<evidence type="ECO:0000256" key="1">
    <source>
        <dbReference type="SAM" id="Phobius"/>
    </source>
</evidence>
<reference evidence="2" key="1">
    <citation type="submission" date="2020-07" db="EMBL/GenBank/DDBJ databases">
        <title>Huge and variable diversity of episymbiotic CPR bacteria and DPANN archaea in groundwater ecosystems.</title>
        <authorList>
            <person name="He C.Y."/>
            <person name="Keren R."/>
            <person name="Whittaker M."/>
            <person name="Farag I.F."/>
            <person name="Doudna J."/>
            <person name="Cate J.H.D."/>
            <person name="Banfield J.F."/>
        </authorList>
    </citation>
    <scope>NUCLEOTIDE SEQUENCE</scope>
    <source>
        <strain evidence="2">NC_groundwater_1296_Ag_S-0.2um_52_80</strain>
    </source>
</reference>
<gene>
    <name evidence="2" type="ORF">HY544_01485</name>
</gene>
<organism evidence="2 3">
    <name type="scientific">Candidatus Iainarchaeum sp</name>
    <dbReference type="NCBI Taxonomy" id="3101447"/>
    <lineage>
        <taxon>Archaea</taxon>
        <taxon>Candidatus Iainarchaeota</taxon>
        <taxon>Candidatus Iainarchaeia</taxon>
        <taxon>Candidatus Iainarchaeales</taxon>
        <taxon>Candidatus Iainarchaeaceae</taxon>
        <taxon>Candidatus Iainarchaeum</taxon>
    </lineage>
</organism>
<keyword evidence="1" id="KW-1133">Transmembrane helix</keyword>
<name>A0A8T3YI01_9ARCH</name>
<protein>
    <submittedName>
        <fullName evidence="2">Uncharacterized protein</fullName>
    </submittedName>
</protein>
<proteinExistence type="predicted"/>
<comment type="caution">
    <text evidence="2">The sequence shown here is derived from an EMBL/GenBank/DDBJ whole genome shotgun (WGS) entry which is preliminary data.</text>
</comment>
<accession>A0A8T3YI01</accession>
<sequence length="46" mass="5213">MSKDNNAIWFLIGANYWKPIMILVLAAIALFAIFGTIVFIWTSLPK</sequence>
<dbReference type="Proteomes" id="UP000732298">
    <property type="component" value="Unassembled WGS sequence"/>
</dbReference>
<keyword evidence="1" id="KW-0812">Transmembrane</keyword>
<dbReference type="EMBL" id="JACQPB010000022">
    <property type="protein sequence ID" value="MBI4210164.1"/>
    <property type="molecule type" value="Genomic_DNA"/>
</dbReference>
<feature type="transmembrane region" description="Helical" evidence="1">
    <location>
        <begin position="20"/>
        <end position="41"/>
    </location>
</feature>
<keyword evidence="1" id="KW-0472">Membrane</keyword>
<evidence type="ECO:0000313" key="3">
    <source>
        <dbReference type="Proteomes" id="UP000732298"/>
    </source>
</evidence>
<dbReference type="AlphaFoldDB" id="A0A8T3YI01"/>
<evidence type="ECO:0000313" key="2">
    <source>
        <dbReference type="EMBL" id="MBI4210164.1"/>
    </source>
</evidence>